<dbReference type="Proteomes" id="UP000027222">
    <property type="component" value="Unassembled WGS sequence"/>
</dbReference>
<gene>
    <name evidence="1" type="ORF">GALMADRAFT_259772</name>
</gene>
<accession>A0A067S5L4</accession>
<keyword evidence="2" id="KW-1185">Reference proteome</keyword>
<dbReference type="HOGENOM" id="CLU_2564611_0_0_1"/>
<name>A0A067S5L4_GALM3</name>
<reference evidence="2" key="1">
    <citation type="journal article" date="2014" name="Proc. Natl. Acad. Sci. U.S.A.">
        <title>Extensive sampling of basidiomycete genomes demonstrates inadequacy of the white-rot/brown-rot paradigm for wood decay fungi.</title>
        <authorList>
            <person name="Riley R."/>
            <person name="Salamov A.A."/>
            <person name="Brown D.W."/>
            <person name="Nagy L.G."/>
            <person name="Floudas D."/>
            <person name="Held B.W."/>
            <person name="Levasseur A."/>
            <person name="Lombard V."/>
            <person name="Morin E."/>
            <person name="Otillar R."/>
            <person name="Lindquist E.A."/>
            <person name="Sun H."/>
            <person name="LaButti K.M."/>
            <person name="Schmutz J."/>
            <person name="Jabbour D."/>
            <person name="Luo H."/>
            <person name="Baker S.E."/>
            <person name="Pisabarro A.G."/>
            <person name="Walton J.D."/>
            <person name="Blanchette R.A."/>
            <person name="Henrissat B."/>
            <person name="Martin F."/>
            <person name="Cullen D."/>
            <person name="Hibbett D.S."/>
            <person name="Grigoriev I.V."/>
        </authorList>
    </citation>
    <scope>NUCLEOTIDE SEQUENCE [LARGE SCALE GENOMIC DNA]</scope>
    <source>
        <strain evidence="2">CBS 339.88</strain>
    </source>
</reference>
<dbReference type="EMBL" id="KL142427">
    <property type="protein sequence ID" value="KDR66086.1"/>
    <property type="molecule type" value="Genomic_DNA"/>
</dbReference>
<evidence type="ECO:0000313" key="1">
    <source>
        <dbReference type="EMBL" id="KDR66086.1"/>
    </source>
</evidence>
<proteinExistence type="predicted"/>
<organism evidence="1 2">
    <name type="scientific">Galerina marginata (strain CBS 339.88)</name>
    <dbReference type="NCBI Taxonomy" id="685588"/>
    <lineage>
        <taxon>Eukaryota</taxon>
        <taxon>Fungi</taxon>
        <taxon>Dikarya</taxon>
        <taxon>Basidiomycota</taxon>
        <taxon>Agaricomycotina</taxon>
        <taxon>Agaricomycetes</taxon>
        <taxon>Agaricomycetidae</taxon>
        <taxon>Agaricales</taxon>
        <taxon>Agaricineae</taxon>
        <taxon>Strophariaceae</taxon>
        <taxon>Galerina</taxon>
    </lineage>
</organism>
<dbReference type="AlphaFoldDB" id="A0A067S5L4"/>
<evidence type="ECO:0000313" key="2">
    <source>
        <dbReference type="Proteomes" id="UP000027222"/>
    </source>
</evidence>
<feature type="non-terminal residue" evidence="1">
    <location>
        <position position="1"/>
    </location>
</feature>
<protein>
    <submittedName>
        <fullName evidence="1">Uncharacterized protein</fullName>
    </submittedName>
</protein>
<sequence>IPFNHPLKAQALYSGQCVQLYCDRSSSAVACRRLPLVPSSLNVISSRTRGTILRRPSSRNLFWTGYTDQLVRTQRTTGHYLR</sequence>